<protein>
    <submittedName>
        <fullName evidence="3">Phosphoserine phosphatase</fullName>
    </submittedName>
</protein>
<accession>A0A1D8JD99</accession>
<dbReference type="GO" id="GO:0016791">
    <property type="term" value="F:phosphatase activity"/>
    <property type="evidence" value="ECO:0007669"/>
    <property type="project" value="TreeGrafter"/>
</dbReference>
<dbReference type="PROSITE" id="PS51746">
    <property type="entry name" value="PPM_2"/>
    <property type="match status" value="1"/>
</dbReference>
<evidence type="ECO:0000256" key="1">
    <source>
        <dbReference type="ARBA" id="ARBA00022801"/>
    </source>
</evidence>
<dbReference type="KEGG" id="surl:BI350_03015"/>
<dbReference type="Gene3D" id="1.10.1240.30">
    <property type="entry name" value="KaiA/RbsU domain"/>
    <property type="match status" value="1"/>
</dbReference>
<dbReference type="SUPFAM" id="SSF81606">
    <property type="entry name" value="PP2C-like"/>
    <property type="match status" value="1"/>
</dbReference>
<organism evidence="3 4">
    <name type="scientific">Sporosarcina ureilytica</name>
    <dbReference type="NCBI Taxonomy" id="298596"/>
    <lineage>
        <taxon>Bacteria</taxon>
        <taxon>Bacillati</taxon>
        <taxon>Bacillota</taxon>
        <taxon>Bacilli</taxon>
        <taxon>Bacillales</taxon>
        <taxon>Caryophanaceae</taxon>
        <taxon>Sporosarcina</taxon>
    </lineage>
</organism>
<keyword evidence="4" id="KW-1185">Reference proteome</keyword>
<dbReference type="InterPro" id="IPR052016">
    <property type="entry name" value="Bact_Sigma-Reg"/>
</dbReference>
<gene>
    <name evidence="3" type="ORF">BI350_03015</name>
</gene>
<dbReference type="Proteomes" id="UP000185746">
    <property type="component" value="Chromosome"/>
</dbReference>
<keyword evidence="1" id="KW-0378">Hydrolase</keyword>
<dbReference type="RefSeq" id="WP_075526787.1">
    <property type="nucleotide sequence ID" value="NZ_CP017560.1"/>
</dbReference>
<dbReference type="Gene3D" id="3.60.40.10">
    <property type="entry name" value="PPM-type phosphatase domain"/>
    <property type="match status" value="1"/>
</dbReference>
<dbReference type="InterPro" id="IPR014787">
    <property type="entry name" value="PSer_Pase_RsbU_N"/>
</dbReference>
<dbReference type="PANTHER" id="PTHR43156">
    <property type="entry name" value="STAGE II SPORULATION PROTEIN E-RELATED"/>
    <property type="match status" value="1"/>
</dbReference>
<name>A0A1D8JD99_9BACL</name>
<dbReference type="FunFam" id="3.60.40.10:FF:000045">
    <property type="entry name" value="Stage II sporulation protein E"/>
    <property type="match status" value="1"/>
</dbReference>
<dbReference type="Pfam" id="PF07228">
    <property type="entry name" value="SpoIIE"/>
    <property type="match status" value="1"/>
</dbReference>
<evidence type="ECO:0000259" key="2">
    <source>
        <dbReference type="PROSITE" id="PS51746"/>
    </source>
</evidence>
<evidence type="ECO:0000313" key="4">
    <source>
        <dbReference type="Proteomes" id="UP000185746"/>
    </source>
</evidence>
<dbReference type="EMBL" id="CP017560">
    <property type="protein sequence ID" value="AOV06674.1"/>
    <property type="molecule type" value="Genomic_DNA"/>
</dbReference>
<feature type="domain" description="PPM-type phosphatase" evidence="2">
    <location>
        <begin position="121"/>
        <end position="332"/>
    </location>
</feature>
<dbReference type="PANTHER" id="PTHR43156:SF15">
    <property type="entry name" value="PHOSPHOSERINE PHOSPHATASE RSBU"/>
    <property type="match status" value="1"/>
</dbReference>
<evidence type="ECO:0000313" key="3">
    <source>
        <dbReference type="EMBL" id="AOV06674.1"/>
    </source>
</evidence>
<dbReference type="InterPro" id="IPR017944">
    <property type="entry name" value="KaiA/RbsU_helical_domain_sf"/>
</dbReference>
<reference evidence="3 4" key="1">
    <citation type="submission" date="2016-09" db="EMBL/GenBank/DDBJ databases">
        <title>Complete genome sequence of the Lysinibacillus sphaericus LMG 22257, a specie of Bacillus with ureolytic activity that can effectively biodeposit calcium carbonate.</title>
        <authorList>
            <person name="Yan W."/>
        </authorList>
    </citation>
    <scope>NUCLEOTIDE SEQUENCE [LARGE SCALE GENOMIC DNA]</scope>
    <source>
        <strain evidence="3 4">LMG 22257</strain>
    </source>
</reference>
<dbReference type="Pfam" id="PF08673">
    <property type="entry name" value="RsbU_N"/>
    <property type="match status" value="1"/>
</dbReference>
<dbReference type="InterPro" id="IPR036457">
    <property type="entry name" value="PPM-type-like_dom_sf"/>
</dbReference>
<dbReference type="SUPFAM" id="SSF101215">
    <property type="entry name" value="KaiA/RbsU domain"/>
    <property type="match status" value="1"/>
</dbReference>
<dbReference type="SMART" id="SM00331">
    <property type="entry name" value="PP2C_SIG"/>
    <property type="match status" value="1"/>
</dbReference>
<dbReference type="AlphaFoldDB" id="A0A1D8JD99"/>
<dbReference type="InterPro" id="IPR001932">
    <property type="entry name" value="PPM-type_phosphatase-like_dom"/>
</dbReference>
<sequence>MPQEIEKHYKEILKQYIQDQNEKDLYSGQKFSRQFIEKEISPEEVIGIHKASLKELFPEASEKLWHSFDFLIEMMIHYGLALQEHQSLIRKQEEMEMEMKIAAQVQNTLLKTKVPNFPCLDIGFLTIPAKQMSGDYIYFLNEDPNTASVAVADVIGKGIPAALCMSMIKFGMDSMHYESASPGIVLEIVNRIVEDSIDDSMFISMFYGKYNADESVFSYASAGHEPALLYQAAEGGFVELDAEGLLLGINRSVHYEERSVQLEKGDFVAIMTDGVTETRTNAGFIDERLIRSLLESVKDKPAQEMADTVYQHLGELQNFQLHDDFTIVIFKKEDK</sequence>
<proteinExistence type="predicted"/>